<dbReference type="SUPFAM" id="SSF53474">
    <property type="entry name" value="alpha/beta-Hydrolases"/>
    <property type="match status" value="1"/>
</dbReference>
<evidence type="ECO:0000256" key="1">
    <source>
        <dbReference type="SAM" id="Phobius"/>
    </source>
</evidence>
<dbReference type="OrthoDB" id="6431331at2759"/>
<dbReference type="Pfam" id="PF00561">
    <property type="entry name" value="Abhydrolase_1"/>
    <property type="match status" value="1"/>
</dbReference>
<gene>
    <name evidence="4" type="primary">LOC111280734</name>
</gene>
<evidence type="ECO:0000313" key="3">
    <source>
        <dbReference type="Proteomes" id="UP000515121"/>
    </source>
</evidence>
<dbReference type="InterPro" id="IPR029058">
    <property type="entry name" value="AB_hydrolase_fold"/>
</dbReference>
<dbReference type="AlphaFoldDB" id="A0A6P5X8H4"/>
<organism evidence="3 4">
    <name type="scientific">Durio zibethinus</name>
    <name type="common">Durian</name>
    <dbReference type="NCBI Taxonomy" id="66656"/>
    <lineage>
        <taxon>Eukaryota</taxon>
        <taxon>Viridiplantae</taxon>
        <taxon>Streptophyta</taxon>
        <taxon>Embryophyta</taxon>
        <taxon>Tracheophyta</taxon>
        <taxon>Spermatophyta</taxon>
        <taxon>Magnoliopsida</taxon>
        <taxon>eudicotyledons</taxon>
        <taxon>Gunneridae</taxon>
        <taxon>Pentapetalae</taxon>
        <taxon>rosids</taxon>
        <taxon>malvids</taxon>
        <taxon>Malvales</taxon>
        <taxon>Malvaceae</taxon>
        <taxon>Helicteroideae</taxon>
        <taxon>Durio</taxon>
    </lineage>
</organism>
<dbReference type="PRINTS" id="PR00111">
    <property type="entry name" value="ABHYDROLASE"/>
</dbReference>
<dbReference type="PANTHER" id="PTHR43139">
    <property type="entry name" value="SI:DKEY-122A22.2"/>
    <property type="match status" value="1"/>
</dbReference>
<dbReference type="InterPro" id="IPR052370">
    <property type="entry name" value="Meta-cleavage_hydrolase"/>
</dbReference>
<keyword evidence="1" id="KW-1133">Transmembrane helix</keyword>
<proteinExistence type="predicted"/>
<protein>
    <submittedName>
        <fullName evidence="4">Uncharacterized protein LOC111280734 isoform X1</fullName>
    </submittedName>
</protein>
<dbReference type="PANTHER" id="PTHR43139:SF37">
    <property type="entry name" value="ALPHA_BETA-HYDROLASES SUPERFAMILY PROTEIN"/>
    <property type="match status" value="1"/>
</dbReference>
<dbReference type="KEGG" id="dzi:111280734"/>
<keyword evidence="1" id="KW-0472">Membrane</keyword>
<dbReference type="RefSeq" id="XP_022723912.1">
    <property type="nucleotide sequence ID" value="XM_022868177.1"/>
</dbReference>
<dbReference type="Proteomes" id="UP000515121">
    <property type="component" value="Unplaced"/>
</dbReference>
<name>A0A6P5X8H4_DURZI</name>
<keyword evidence="1" id="KW-0812">Transmembrane</keyword>
<dbReference type="GeneID" id="111280734"/>
<accession>A0A6P5X8H4</accession>
<evidence type="ECO:0000313" key="4">
    <source>
        <dbReference type="RefSeq" id="XP_022723912.1"/>
    </source>
</evidence>
<keyword evidence="3" id="KW-1185">Reference proteome</keyword>
<dbReference type="InterPro" id="IPR000073">
    <property type="entry name" value="AB_hydrolase_1"/>
</dbReference>
<evidence type="ECO:0000259" key="2">
    <source>
        <dbReference type="Pfam" id="PF00561"/>
    </source>
</evidence>
<sequence>MESTKLWHVISLYLSTALVIFRNLLLYILNLNQSPLLTKFMDAILSFYFRLCDLSPCAIDLDEQTTIHFWVANHRRFDKQSLVMVHGYGGNSLWQFLYQVGPLTRKFNVYIPDLLFFGKSYSKSLDRSDLFQAKCLSDGLKRLGVDKFSVYAISYGGFVAYRMAEMYADAVEKVVIVSSGILYTDDQRVEQLRKIGRHPSEILVPKNPDDLRLLVNLSMYKQNSLYWLPDFLLREFITMMYDHCRKEKIELAKHLVEKKADTNLPVLTQETLLIWGDQDKIFPLELAHQLQGHLGSKSRLEIIKDTGHAANMESPDKINKLVISFVSGCSS</sequence>
<feature type="transmembrane region" description="Helical" evidence="1">
    <location>
        <begin position="6"/>
        <end position="29"/>
    </location>
</feature>
<reference evidence="4" key="1">
    <citation type="submission" date="2025-08" db="UniProtKB">
        <authorList>
            <consortium name="RefSeq"/>
        </authorList>
    </citation>
    <scope>IDENTIFICATION</scope>
    <source>
        <tissue evidence="4">Fruit stalk</tissue>
    </source>
</reference>
<feature type="domain" description="AB hydrolase-1" evidence="2">
    <location>
        <begin position="82"/>
        <end position="315"/>
    </location>
</feature>
<dbReference type="Gene3D" id="3.40.50.1820">
    <property type="entry name" value="alpha/beta hydrolase"/>
    <property type="match status" value="1"/>
</dbReference>